<gene>
    <name evidence="1" type="ORF">JG688_00003840</name>
</gene>
<organism evidence="1 2">
    <name type="scientific">Phytophthora aleatoria</name>
    <dbReference type="NCBI Taxonomy" id="2496075"/>
    <lineage>
        <taxon>Eukaryota</taxon>
        <taxon>Sar</taxon>
        <taxon>Stramenopiles</taxon>
        <taxon>Oomycota</taxon>
        <taxon>Peronosporomycetes</taxon>
        <taxon>Peronosporales</taxon>
        <taxon>Peronosporaceae</taxon>
        <taxon>Phytophthora</taxon>
    </lineage>
</organism>
<comment type="caution">
    <text evidence="1">The sequence shown here is derived from an EMBL/GenBank/DDBJ whole genome shotgun (WGS) entry which is preliminary data.</text>
</comment>
<evidence type="ECO:0000313" key="1">
    <source>
        <dbReference type="EMBL" id="KAG6972784.1"/>
    </source>
</evidence>
<accession>A0A8J5JEK7</accession>
<name>A0A8J5JEK7_9STRA</name>
<keyword evidence="2" id="KW-1185">Reference proteome</keyword>
<dbReference type="AlphaFoldDB" id="A0A8J5JEK7"/>
<evidence type="ECO:0000313" key="2">
    <source>
        <dbReference type="Proteomes" id="UP000709295"/>
    </source>
</evidence>
<dbReference type="Proteomes" id="UP000709295">
    <property type="component" value="Unassembled WGS sequence"/>
</dbReference>
<protein>
    <submittedName>
        <fullName evidence="1">Uncharacterized protein</fullName>
    </submittedName>
</protein>
<reference evidence="1" key="1">
    <citation type="submission" date="2021-01" db="EMBL/GenBank/DDBJ databases">
        <title>Phytophthora aleatoria, a newly-described species from Pinus radiata is distinct from Phytophthora cactorum isolates based on comparative genomics.</title>
        <authorList>
            <person name="Mcdougal R."/>
            <person name="Panda P."/>
            <person name="Williams N."/>
            <person name="Studholme D.J."/>
        </authorList>
    </citation>
    <scope>NUCLEOTIDE SEQUENCE</scope>
    <source>
        <strain evidence="1">NZFS 4037</strain>
    </source>
</reference>
<dbReference type="EMBL" id="JAENGY010000125">
    <property type="protein sequence ID" value="KAG6972784.1"/>
    <property type="molecule type" value="Genomic_DNA"/>
</dbReference>
<proteinExistence type="predicted"/>
<sequence>MLARGKRLNSARKAMHESYPHRADKWGSEETVIWISLPATPAQSCCGSVRLWNSTDIKNFYAPSEYKEKRQQYSVDPEHVGSYDYVSFPVGGEMPKVQIIQDLRSAAQPCVALGVGLQVGWGPGELLVWQSEARNMDVQSI</sequence>